<proteinExistence type="predicted"/>
<feature type="non-terminal residue" evidence="1">
    <location>
        <position position="73"/>
    </location>
</feature>
<name>A0ABC8UX66_9AQUA</name>
<sequence>TPSEQSRLLLEIPKVIAEELEPKATPQDPLGDEKHGNSCFPKPIIKGASEIPAYDSEVNLTLSTRTLVVQMLQ</sequence>
<reference evidence="1 2" key="1">
    <citation type="submission" date="2024-02" db="EMBL/GenBank/DDBJ databases">
        <authorList>
            <person name="Vignale AGUSTIN F."/>
            <person name="Sosa J E."/>
            <person name="Modenutti C."/>
        </authorList>
    </citation>
    <scope>NUCLEOTIDE SEQUENCE [LARGE SCALE GENOMIC DNA]</scope>
</reference>
<dbReference type="EMBL" id="CAUOFW020009377">
    <property type="protein sequence ID" value="CAK9185547.1"/>
    <property type="molecule type" value="Genomic_DNA"/>
</dbReference>
<feature type="non-terminal residue" evidence="1">
    <location>
        <position position="1"/>
    </location>
</feature>
<evidence type="ECO:0000313" key="2">
    <source>
        <dbReference type="Proteomes" id="UP001642360"/>
    </source>
</evidence>
<evidence type="ECO:0000313" key="1">
    <source>
        <dbReference type="EMBL" id="CAK9185547.1"/>
    </source>
</evidence>
<dbReference type="Proteomes" id="UP001642360">
    <property type="component" value="Unassembled WGS sequence"/>
</dbReference>
<accession>A0ABC8UX66</accession>
<organism evidence="1 2">
    <name type="scientific">Ilex paraguariensis</name>
    <name type="common">yerba mate</name>
    <dbReference type="NCBI Taxonomy" id="185542"/>
    <lineage>
        <taxon>Eukaryota</taxon>
        <taxon>Viridiplantae</taxon>
        <taxon>Streptophyta</taxon>
        <taxon>Embryophyta</taxon>
        <taxon>Tracheophyta</taxon>
        <taxon>Spermatophyta</taxon>
        <taxon>Magnoliopsida</taxon>
        <taxon>eudicotyledons</taxon>
        <taxon>Gunneridae</taxon>
        <taxon>Pentapetalae</taxon>
        <taxon>asterids</taxon>
        <taxon>campanulids</taxon>
        <taxon>Aquifoliales</taxon>
        <taxon>Aquifoliaceae</taxon>
        <taxon>Ilex</taxon>
    </lineage>
</organism>
<comment type="caution">
    <text evidence="1">The sequence shown here is derived from an EMBL/GenBank/DDBJ whole genome shotgun (WGS) entry which is preliminary data.</text>
</comment>
<keyword evidence="2" id="KW-1185">Reference proteome</keyword>
<protein>
    <submittedName>
        <fullName evidence="1">Uncharacterized protein</fullName>
    </submittedName>
</protein>
<gene>
    <name evidence="1" type="ORF">ILEXP_LOCUS55956</name>
</gene>
<dbReference type="AlphaFoldDB" id="A0ABC8UX66"/>